<dbReference type="Proteomes" id="UP000006038">
    <property type="component" value="Chromosome 11"/>
</dbReference>
<dbReference type="EnsemblPlants" id="OB11G19020.1">
    <property type="protein sequence ID" value="OB11G19020.1"/>
    <property type="gene ID" value="OB11G19020"/>
</dbReference>
<name>J3N7W6_ORYBR</name>
<feature type="signal peptide" evidence="1">
    <location>
        <begin position="1"/>
        <end position="21"/>
    </location>
</feature>
<evidence type="ECO:0000313" key="2">
    <source>
        <dbReference type="EnsemblPlants" id="OB11G19020.1"/>
    </source>
</evidence>
<reference evidence="2" key="1">
    <citation type="journal article" date="2013" name="Nat. Commun.">
        <title>Whole-genome sequencing of Oryza brachyantha reveals mechanisms underlying Oryza genome evolution.</title>
        <authorList>
            <person name="Chen J."/>
            <person name="Huang Q."/>
            <person name="Gao D."/>
            <person name="Wang J."/>
            <person name="Lang Y."/>
            <person name="Liu T."/>
            <person name="Li B."/>
            <person name="Bai Z."/>
            <person name="Luis Goicoechea J."/>
            <person name="Liang C."/>
            <person name="Chen C."/>
            <person name="Zhang W."/>
            <person name="Sun S."/>
            <person name="Liao Y."/>
            <person name="Zhang X."/>
            <person name="Yang L."/>
            <person name="Song C."/>
            <person name="Wang M."/>
            <person name="Shi J."/>
            <person name="Liu G."/>
            <person name="Liu J."/>
            <person name="Zhou H."/>
            <person name="Zhou W."/>
            <person name="Yu Q."/>
            <person name="An N."/>
            <person name="Chen Y."/>
            <person name="Cai Q."/>
            <person name="Wang B."/>
            <person name="Liu B."/>
            <person name="Min J."/>
            <person name="Huang Y."/>
            <person name="Wu H."/>
            <person name="Li Z."/>
            <person name="Zhang Y."/>
            <person name="Yin Y."/>
            <person name="Song W."/>
            <person name="Jiang J."/>
            <person name="Jackson S.A."/>
            <person name="Wing R.A."/>
            <person name="Wang J."/>
            <person name="Chen M."/>
        </authorList>
    </citation>
    <scope>NUCLEOTIDE SEQUENCE [LARGE SCALE GENOMIC DNA]</scope>
    <source>
        <strain evidence="2">IRGC 101232</strain>
    </source>
</reference>
<evidence type="ECO:0000256" key="1">
    <source>
        <dbReference type="SAM" id="SignalP"/>
    </source>
</evidence>
<dbReference type="AlphaFoldDB" id="J3N7W6"/>
<sequence>MRCTLLLVLTLILIFILPMVATILEASLIRLQTKGGCRNTQVVSSVNGGHEGDLYDECTLMRNDLMVQNYYTQVPNSSSTTQDGDFMVLPGVFTTLMHHSMAR</sequence>
<proteinExistence type="predicted"/>
<dbReference type="Gramene" id="OB11G19010.1">
    <property type="protein sequence ID" value="OB11G19010.1"/>
    <property type="gene ID" value="OB11G19010"/>
</dbReference>
<feature type="chain" id="PRO_5010968709" evidence="1">
    <location>
        <begin position="22"/>
        <end position="103"/>
    </location>
</feature>
<reference evidence="2" key="2">
    <citation type="submission" date="2013-04" db="UniProtKB">
        <authorList>
            <consortium name="EnsemblPlants"/>
        </authorList>
    </citation>
    <scope>IDENTIFICATION</scope>
</reference>
<dbReference type="HOGENOM" id="CLU_2267898_0_0_1"/>
<protein>
    <submittedName>
        <fullName evidence="2">Uncharacterized protein</fullName>
    </submittedName>
</protein>
<keyword evidence="3" id="KW-1185">Reference proteome</keyword>
<organism evidence="2">
    <name type="scientific">Oryza brachyantha</name>
    <name type="common">malo sina</name>
    <dbReference type="NCBI Taxonomy" id="4533"/>
    <lineage>
        <taxon>Eukaryota</taxon>
        <taxon>Viridiplantae</taxon>
        <taxon>Streptophyta</taxon>
        <taxon>Embryophyta</taxon>
        <taxon>Tracheophyta</taxon>
        <taxon>Spermatophyta</taxon>
        <taxon>Magnoliopsida</taxon>
        <taxon>Liliopsida</taxon>
        <taxon>Poales</taxon>
        <taxon>Poaceae</taxon>
        <taxon>BOP clade</taxon>
        <taxon>Oryzoideae</taxon>
        <taxon>Oryzeae</taxon>
        <taxon>Oryzinae</taxon>
        <taxon>Oryza</taxon>
    </lineage>
</organism>
<dbReference type="EnsemblPlants" id="OB11G19010.1">
    <property type="protein sequence ID" value="OB11G19010.1"/>
    <property type="gene ID" value="OB11G19010"/>
</dbReference>
<accession>J3N7W6</accession>
<dbReference type="Gramene" id="OB11G19020.1">
    <property type="protein sequence ID" value="OB11G19020.1"/>
    <property type="gene ID" value="OB11G19020"/>
</dbReference>
<keyword evidence="1" id="KW-0732">Signal</keyword>
<evidence type="ECO:0000313" key="3">
    <source>
        <dbReference type="Proteomes" id="UP000006038"/>
    </source>
</evidence>